<proteinExistence type="predicted"/>
<feature type="non-terminal residue" evidence="3">
    <location>
        <position position="1"/>
    </location>
</feature>
<evidence type="ECO:0000313" key="3">
    <source>
        <dbReference type="EMBL" id="MFC3266512.1"/>
    </source>
</evidence>
<name>A0ABV7LFF4_9HYPH</name>
<dbReference type="Proteomes" id="UP001595536">
    <property type="component" value="Unassembled WGS sequence"/>
</dbReference>
<organism evidence="3 4">
    <name type="scientific">Camelimonas abortus</name>
    <dbReference type="NCBI Taxonomy" id="1017184"/>
    <lineage>
        <taxon>Bacteria</taxon>
        <taxon>Pseudomonadati</taxon>
        <taxon>Pseudomonadota</taxon>
        <taxon>Alphaproteobacteria</taxon>
        <taxon>Hyphomicrobiales</taxon>
        <taxon>Chelatococcaceae</taxon>
        <taxon>Camelimonas</taxon>
    </lineage>
</organism>
<protein>
    <submittedName>
        <fullName evidence="3">DUF4159 domain-containing protein</fullName>
    </submittedName>
</protein>
<feature type="domain" description="DUF4159" evidence="2">
    <location>
        <begin position="65"/>
        <end position="284"/>
    </location>
</feature>
<dbReference type="Pfam" id="PF13709">
    <property type="entry name" value="DUF4159"/>
    <property type="match status" value="1"/>
</dbReference>
<evidence type="ECO:0000313" key="4">
    <source>
        <dbReference type="Proteomes" id="UP001595536"/>
    </source>
</evidence>
<dbReference type="Gene3D" id="3.40.50.12140">
    <property type="entry name" value="Domain of unknown function DUF4159"/>
    <property type="match status" value="1"/>
</dbReference>
<keyword evidence="4" id="KW-1185">Reference proteome</keyword>
<sequence length="304" mass="32173">PQPAAAQGLLDAPRPQQVPDSWFAPDRLPTPRMTPRMTPPRAPAAPRQAAGGLSGRDLDAAAETRLAYVVTGDPQVDAISRAGLIGLGEALAARTAFEPAEPAAVDPAKDELAFYPVLYWPVVAGRPLPDAAAIRKLDSYMKGGGLVVFDTRDALSARPGVQTPEGAQLQRMLAALDLPPLEPVPADHVLGKAFYLLDSFPGRYAGGQTWVEALPGREGARQAPARGGDGVTPLVITANDWAAAWAVDDSGQPMLPLVTDGGHDEERQRELALRTGINVVIHALTGNYKADQVHLPALLRRLGQ</sequence>
<dbReference type="InterPro" id="IPR025297">
    <property type="entry name" value="DUF4159"/>
</dbReference>
<dbReference type="EMBL" id="JBHRUV010000044">
    <property type="protein sequence ID" value="MFC3266512.1"/>
    <property type="molecule type" value="Genomic_DNA"/>
</dbReference>
<evidence type="ECO:0000256" key="1">
    <source>
        <dbReference type="SAM" id="MobiDB-lite"/>
    </source>
</evidence>
<accession>A0ABV7LFF4</accession>
<comment type="caution">
    <text evidence="3">The sequence shown here is derived from an EMBL/GenBank/DDBJ whole genome shotgun (WGS) entry which is preliminary data.</text>
</comment>
<reference evidence="4" key="1">
    <citation type="journal article" date="2019" name="Int. J. Syst. Evol. Microbiol.">
        <title>The Global Catalogue of Microorganisms (GCM) 10K type strain sequencing project: providing services to taxonomists for standard genome sequencing and annotation.</title>
        <authorList>
            <consortium name="The Broad Institute Genomics Platform"/>
            <consortium name="The Broad Institute Genome Sequencing Center for Infectious Disease"/>
            <person name="Wu L."/>
            <person name="Ma J."/>
        </authorList>
    </citation>
    <scope>NUCLEOTIDE SEQUENCE [LARGE SCALE GENOMIC DNA]</scope>
    <source>
        <strain evidence="4">CCM 7941</strain>
    </source>
</reference>
<gene>
    <name evidence="3" type="ORF">ACFOEX_09115</name>
</gene>
<evidence type="ECO:0000259" key="2">
    <source>
        <dbReference type="Pfam" id="PF13709"/>
    </source>
</evidence>
<dbReference type="RefSeq" id="WP_376868860.1">
    <property type="nucleotide sequence ID" value="NZ_JBHRUV010000044.1"/>
</dbReference>
<feature type="region of interest" description="Disordered" evidence="1">
    <location>
        <begin position="1"/>
        <end position="54"/>
    </location>
</feature>